<organism evidence="4 5">
    <name type="scientific">Lysinibacillus composti</name>
    <dbReference type="NCBI Taxonomy" id="720633"/>
    <lineage>
        <taxon>Bacteria</taxon>
        <taxon>Bacillati</taxon>
        <taxon>Bacillota</taxon>
        <taxon>Bacilli</taxon>
        <taxon>Bacillales</taxon>
        <taxon>Bacillaceae</taxon>
        <taxon>Lysinibacillus</taxon>
    </lineage>
</organism>
<accession>A0A3N9UDQ8</accession>
<dbReference type="Proteomes" id="UP000274033">
    <property type="component" value="Unassembled WGS sequence"/>
</dbReference>
<dbReference type="OrthoDB" id="2583609at2"/>
<keyword evidence="2" id="KW-1133">Transmembrane helix</keyword>
<dbReference type="Pfam" id="PF01476">
    <property type="entry name" value="LysM"/>
    <property type="match status" value="1"/>
</dbReference>
<dbReference type="InterPro" id="IPR018392">
    <property type="entry name" value="LysM"/>
</dbReference>
<gene>
    <name evidence="4" type="ORF">EBB45_12200</name>
</gene>
<evidence type="ECO:0000313" key="5">
    <source>
        <dbReference type="Proteomes" id="UP000274033"/>
    </source>
</evidence>
<evidence type="ECO:0000256" key="2">
    <source>
        <dbReference type="SAM" id="Phobius"/>
    </source>
</evidence>
<dbReference type="Gene3D" id="3.10.350.10">
    <property type="entry name" value="LysM domain"/>
    <property type="match status" value="1"/>
</dbReference>
<sequence length="221" mass="25048">MGKDYREKFEEHRQSIEVDKPNSRMTRSKRHSVSTTKKRKFPLMTILTVILIFIPLLFLIYVWGFYTPQETEVAKDSESGSVVQLEKNNTVSASNNDKEDPVVVGDEDESKSDEQSDAAKYQAAKEKKAAEEAAKIVSQKENAKAEAEKARELEKQKQAEKEKQLEEEQKEQKVHTVGANENLFRIALKYYNGDPNGVQKIKDANNLSSDSISVGQQLIIP</sequence>
<evidence type="ECO:0000259" key="3">
    <source>
        <dbReference type="PROSITE" id="PS51782"/>
    </source>
</evidence>
<reference evidence="4 5" key="1">
    <citation type="journal article" date="2013" name="J. Microbiol.">
        <title>Lysinibacillus chungkukjangi sp. nov., isolated from Chungkukjang, Korean fermented soybean food.</title>
        <authorList>
            <person name="Kim S.J."/>
            <person name="Jang Y.H."/>
            <person name="Hamada M."/>
            <person name="Ahn J.H."/>
            <person name="Weon H.Y."/>
            <person name="Suzuki K."/>
            <person name="Whang K.S."/>
            <person name="Kwon S.W."/>
        </authorList>
    </citation>
    <scope>NUCLEOTIDE SEQUENCE [LARGE SCALE GENOMIC DNA]</scope>
    <source>
        <strain evidence="4 5">MCCC 1A12701</strain>
    </source>
</reference>
<dbReference type="SMART" id="SM00257">
    <property type="entry name" value="LysM"/>
    <property type="match status" value="1"/>
</dbReference>
<dbReference type="AlphaFoldDB" id="A0A3N9UDQ8"/>
<proteinExistence type="predicted"/>
<name>A0A3N9UDQ8_9BACI</name>
<dbReference type="SUPFAM" id="SSF54106">
    <property type="entry name" value="LysM domain"/>
    <property type="match status" value="1"/>
</dbReference>
<feature type="region of interest" description="Disordered" evidence="1">
    <location>
        <begin position="137"/>
        <end position="174"/>
    </location>
</feature>
<feature type="region of interest" description="Disordered" evidence="1">
    <location>
        <begin position="87"/>
        <end position="117"/>
    </location>
</feature>
<dbReference type="InterPro" id="IPR036779">
    <property type="entry name" value="LysM_dom_sf"/>
</dbReference>
<feature type="region of interest" description="Disordered" evidence="1">
    <location>
        <begin position="1"/>
        <end position="34"/>
    </location>
</feature>
<feature type="domain" description="LysM" evidence="3">
    <location>
        <begin position="173"/>
        <end position="220"/>
    </location>
</feature>
<dbReference type="PROSITE" id="PS51782">
    <property type="entry name" value="LYSM"/>
    <property type="match status" value="1"/>
</dbReference>
<feature type="compositionally biased region" description="Basic and acidic residues" evidence="1">
    <location>
        <begin position="141"/>
        <end position="174"/>
    </location>
</feature>
<protein>
    <submittedName>
        <fullName evidence="4">LysM peptidoglycan-binding domain-containing protein</fullName>
    </submittedName>
</protein>
<keyword evidence="5" id="KW-1185">Reference proteome</keyword>
<feature type="transmembrane region" description="Helical" evidence="2">
    <location>
        <begin position="41"/>
        <end position="66"/>
    </location>
</feature>
<keyword evidence="2" id="KW-0472">Membrane</keyword>
<feature type="compositionally biased region" description="Basic and acidic residues" evidence="1">
    <location>
        <begin position="1"/>
        <end position="22"/>
    </location>
</feature>
<dbReference type="EMBL" id="RRCT01000010">
    <property type="protein sequence ID" value="RQW74355.1"/>
    <property type="molecule type" value="Genomic_DNA"/>
</dbReference>
<dbReference type="CDD" id="cd00118">
    <property type="entry name" value="LysM"/>
    <property type="match status" value="1"/>
</dbReference>
<comment type="caution">
    <text evidence="4">The sequence shown here is derived from an EMBL/GenBank/DDBJ whole genome shotgun (WGS) entry which is preliminary data.</text>
</comment>
<evidence type="ECO:0000256" key="1">
    <source>
        <dbReference type="SAM" id="MobiDB-lite"/>
    </source>
</evidence>
<keyword evidence="2" id="KW-0812">Transmembrane</keyword>
<dbReference type="RefSeq" id="WP_124765086.1">
    <property type="nucleotide sequence ID" value="NZ_JAFBDY010000030.1"/>
</dbReference>
<evidence type="ECO:0000313" key="4">
    <source>
        <dbReference type="EMBL" id="RQW74355.1"/>
    </source>
</evidence>